<dbReference type="SUPFAM" id="SSF56801">
    <property type="entry name" value="Acetyl-CoA synthetase-like"/>
    <property type="match status" value="2"/>
</dbReference>
<dbReference type="FunFam" id="3.30.559.10:FF:000012">
    <property type="entry name" value="Non-ribosomal peptide synthetase"/>
    <property type="match status" value="1"/>
</dbReference>
<dbReference type="PROSITE" id="PS00455">
    <property type="entry name" value="AMP_BINDING"/>
    <property type="match status" value="2"/>
</dbReference>
<dbReference type="Pfam" id="PF00975">
    <property type="entry name" value="Thioesterase"/>
    <property type="match status" value="1"/>
</dbReference>
<dbReference type="InterPro" id="IPR001242">
    <property type="entry name" value="Condensation_dom"/>
</dbReference>
<evidence type="ECO:0000256" key="1">
    <source>
        <dbReference type="ARBA" id="ARBA00001957"/>
    </source>
</evidence>
<sequence length="2352" mass="254880">MESKGQALPLTRGQLDIWLAHETGSHGAADWHLGYFITITGAVVPDVLECAIRLVLKEAEPLRAAFFEVDDEVVQRVVDYLDFELVTHDLTDSRDPIGEAYRLAESIRRTPIALTEGPLTKFTLFQTRSDQFHLHACWHHIVSDGFSSILIANRFAAVYSALISGAPVPPAFFGSLRDLVDCESAYEESDSYAEDLAYWRSTLSQLSQEERPDHRLTRVAHKRDPSLMSDLAQLDNTVVARAQGLAQALGVRRSSILTAACALLVHGWCASGSEVVLDFPVTRRVRPETMAIPGMFSGVVPLVVTARPQATVADFCRHVDMRIQEAVRHQRFPLSILRRNGNFHGATEADRLCINFVPSTTLLPFGDAAASASPTASGFGPRHSGLVFLRDNDQLYLATVGGGSLFSSFRAAELGHLLQRVLMAVTVDPARRLSSIDLLDTGEHARLDRWANRAVLTPPPGGGASLTQLWTAQVQRSPDAVALTYQAHSLSYHELNQAANQLAHLLVTRGAGPGRFVALLLPRCHQAIIAILAVLKTGAAYLPIDPALPPTRIGFMLTDAAPIAALTTTALATRLDQHNLITLDIDDPDIQTYPATDLPAPAAQDIAYLIYTSGTTGIPKGVAITHHNVTQLLSALTPDLTKPGQVWSQCHSHAFDFSVWEIFGALLHGGRLVVVPDEVTRSPEQFHALLTTEQVSVLSQTPSAVKMLCPQGLESVTLVVAGEACPAEVVDQWAPQRVMINAYGPTETTIYAAMSAPLTPGPASRAAPPIGSPVPGSALFVLDRWLRPAPAGVVGELYIAGTGVGAGYWRRPGLSATRFVSCPFGATGTRMYRTGDLVCWNTQGQLEYAGRVDQQVKIRGYRIECGEIEAALTALEGVQHATVIARQDHPGEQRLVGYITGTADPAKLRAALGQQLPPYMVPAAVVTLQTWPLTVNGKLDKHALPPPEYTTTDTYQAPTGPVEETLARIYARVLGLQRVSVQESFFDLGGDSLLAIRAIAAINKALGVELAIRTLFNAPTIAQLALRIGDTPGGLTPLVAVKRPAVVPLSFAQSRLWFIDQFNGPSPVYNMATAFRLSGHLDTEALGAALADVVGRHESLRTVFRAVEGIPQQLILPAEQTHLGWDVIDATQWPPSQLDEALGAAARYTFDLTTEIPLRAQLFAVSDQKHVLAVTVHHIAADGWSLPVLANDLSVAYASRCARQTPAWAPLPVQYADYTLWQRANLGDPDDSDSPIAAQLAYWERALAGMPDRLQLAPDRPHPRVANHHGDTAAVHWPAALAQRVHTVASQHNTTNFMVIQAALAVVLSQLSASTDVAIGIPIAGRRDPALDQLVGFFVNTLVLRIEIAGNPTFAELLAQVRERSLAAYEHQDAPFEILVERLKPTRSHTHHPLIQVMLAWQNSQPAALKLGDLQVNPLPLHTHTARMDLVFSLTEHCSLTGTPTGISGNVEFRTDIFDATTIDTLIARLQRVLMAVTVDPARRLSSIDLLDTGEHARLDRWANRAVLTPPPGGGASLTQLWTAQVQRSPDAVALTYQAHSLSYHELNQAANQLAHLLVTRGAGPGRFVALLLPRCHQAIIAILAVLKTGAAYLPIDPALPPTRIGFMLTDAAPIAALTTTALATRLDQHNLITLDIDDPDIQTYPATDLPAPAAQDIAYLIYTSGTTGIPKGVAITHHNVTQLLSALTPDLTKPGQVWSQCHSHAFDFSVWEIFGALLHGGRLVVVPDEVTRSPEQFHALLTTEQVSVLSQTPSAVKMLCPQGLESVTLVVAGEACPAEVVDQWAPQRVMINAYGPTETTIYAAMSAPLTPGPASRAAPPIGSPVPGSALFVLDRWLRPAPAGVVGELYIAGTGVGAGYWRRPGLSATRFVSCPFGATGTRMYRTGDLVCWNTQGQLEYAGRVDQQVKIRGYRIECGEIEAALTALEGVQHATVIARQDHPGEQRLVGYITGTADPAKLRAALGQQLPPYMVPAAVVTLQTWPLTVNGKLDKHALPPPEYTTTDTYQAPTGPVEETLARIYARVLGLQRVSVQESFFDLGGDSLLAIRAIAAINKALGVELAIRTLFNAPSVRRLNEQLHNPARAVADMLPIETLNTGRGVPLFCIHPAGGISWPYQALGSHLDCPIIGIHQVPQNGEVVAKSIRCMARNYADRVQAIDPVGPYRLLGWSFGGALAHELAIELSRRGSVVERLIVLDAVPAFKIDRPAEQRTRDFIELEVLKETMRLYQIDLPAGTNRLNYDQLEDLVRHQRSDLDVILPSRKLIEFIVDNAATNMDRCWTATPPDIFDGDLIIFWAAQSVNNANTSLREIWHPYVTGDITMHSVDCVHADMLTLRAISNYGAELNNLLNA</sequence>
<name>A0A447GIS5_9MYCO</name>
<dbReference type="GO" id="GO:0072330">
    <property type="term" value="P:monocarboxylic acid biosynthetic process"/>
    <property type="evidence" value="ECO:0007669"/>
    <property type="project" value="UniProtKB-ARBA"/>
</dbReference>
<organism evidence="5 6">
    <name type="scientific">Mycobacterium basiliense</name>
    <dbReference type="NCBI Taxonomy" id="2094119"/>
    <lineage>
        <taxon>Bacteria</taxon>
        <taxon>Bacillati</taxon>
        <taxon>Actinomycetota</taxon>
        <taxon>Actinomycetes</taxon>
        <taxon>Mycobacteriales</taxon>
        <taxon>Mycobacteriaceae</taxon>
        <taxon>Mycobacterium</taxon>
    </lineage>
</organism>
<dbReference type="GO" id="GO:0031177">
    <property type="term" value="F:phosphopantetheine binding"/>
    <property type="evidence" value="ECO:0007669"/>
    <property type="project" value="InterPro"/>
</dbReference>
<dbReference type="InterPro" id="IPR020845">
    <property type="entry name" value="AMP-binding_CS"/>
</dbReference>
<proteinExistence type="predicted"/>
<dbReference type="SUPFAM" id="SSF53474">
    <property type="entry name" value="alpha/beta-Hydrolases"/>
    <property type="match status" value="1"/>
</dbReference>
<dbReference type="InterPro" id="IPR036736">
    <property type="entry name" value="ACP-like_sf"/>
</dbReference>
<dbReference type="CDD" id="cd19540">
    <property type="entry name" value="LCL_NRPS-like"/>
    <property type="match status" value="1"/>
</dbReference>
<dbReference type="Pfam" id="PF00550">
    <property type="entry name" value="PP-binding"/>
    <property type="match status" value="2"/>
</dbReference>
<dbReference type="RefSeq" id="WP_232021903.1">
    <property type="nucleotide sequence ID" value="NZ_LR130759.1"/>
</dbReference>
<dbReference type="InterPro" id="IPR020806">
    <property type="entry name" value="PKS_PP-bd"/>
</dbReference>
<feature type="domain" description="Carrier" evidence="4">
    <location>
        <begin position="957"/>
        <end position="1032"/>
    </location>
</feature>
<dbReference type="InterPro" id="IPR001031">
    <property type="entry name" value="Thioesterase"/>
</dbReference>
<dbReference type="InterPro" id="IPR029058">
    <property type="entry name" value="AB_hydrolase_fold"/>
</dbReference>
<keyword evidence="6" id="KW-1185">Reference proteome</keyword>
<evidence type="ECO:0000256" key="3">
    <source>
        <dbReference type="ARBA" id="ARBA00022553"/>
    </source>
</evidence>
<reference evidence="6" key="1">
    <citation type="submission" date="2018-02" db="EMBL/GenBank/DDBJ databases">
        <authorList>
            <person name="Seth-Smith MB H."/>
            <person name="Seth-Smith H."/>
        </authorList>
    </citation>
    <scope>NUCLEOTIDE SEQUENCE [LARGE SCALE GENOMIC DNA]</scope>
</reference>
<dbReference type="PANTHER" id="PTHR45527">
    <property type="entry name" value="NONRIBOSOMAL PEPTIDE SYNTHETASE"/>
    <property type="match status" value="1"/>
</dbReference>
<evidence type="ECO:0000313" key="6">
    <source>
        <dbReference type="Proteomes" id="UP000269998"/>
    </source>
</evidence>
<gene>
    <name evidence="5" type="primary">dhbF_2</name>
    <name evidence="5" type="ORF">MB901379_03923</name>
</gene>
<keyword evidence="3" id="KW-0597">Phosphoprotein</keyword>
<dbReference type="GO" id="GO:0003824">
    <property type="term" value="F:catalytic activity"/>
    <property type="evidence" value="ECO:0007669"/>
    <property type="project" value="InterPro"/>
</dbReference>
<dbReference type="SUPFAM" id="SSF52777">
    <property type="entry name" value="CoA-dependent acyltransferases"/>
    <property type="match status" value="4"/>
</dbReference>
<dbReference type="Gene3D" id="3.40.50.12780">
    <property type="entry name" value="N-terminal domain of ligase-like"/>
    <property type="match status" value="2"/>
</dbReference>
<dbReference type="FunFam" id="3.40.50.980:FF:000001">
    <property type="entry name" value="Non-ribosomal peptide synthetase"/>
    <property type="match status" value="2"/>
</dbReference>
<dbReference type="InterPro" id="IPR045851">
    <property type="entry name" value="AMP-bd_C_sf"/>
</dbReference>
<dbReference type="GO" id="GO:0005829">
    <property type="term" value="C:cytosol"/>
    <property type="evidence" value="ECO:0007669"/>
    <property type="project" value="TreeGrafter"/>
</dbReference>
<dbReference type="PROSITE" id="PS00012">
    <property type="entry name" value="PHOSPHOPANTETHEINE"/>
    <property type="match status" value="2"/>
</dbReference>
<dbReference type="SMART" id="SM00823">
    <property type="entry name" value="PKS_PP"/>
    <property type="match status" value="2"/>
</dbReference>
<comment type="cofactor">
    <cofactor evidence="1">
        <name>pantetheine 4'-phosphate</name>
        <dbReference type="ChEBI" id="CHEBI:47942"/>
    </cofactor>
</comment>
<dbReference type="InterPro" id="IPR042099">
    <property type="entry name" value="ANL_N_sf"/>
</dbReference>
<dbReference type="Pfam" id="PF00668">
    <property type="entry name" value="Condensation"/>
    <property type="match status" value="2"/>
</dbReference>
<dbReference type="KEGG" id="mbai:MB901379_03923"/>
<dbReference type="Proteomes" id="UP000269998">
    <property type="component" value="Chromosome"/>
</dbReference>
<accession>A0A447GIS5</accession>
<dbReference type="SMART" id="SM01294">
    <property type="entry name" value="PKS_PP_betabranch"/>
    <property type="match status" value="1"/>
</dbReference>
<feature type="domain" description="Carrier" evidence="4">
    <location>
        <begin position="2009"/>
        <end position="2084"/>
    </location>
</feature>
<dbReference type="Gene3D" id="3.30.300.30">
    <property type="match status" value="2"/>
</dbReference>
<dbReference type="SUPFAM" id="SSF47336">
    <property type="entry name" value="ACP-like"/>
    <property type="match status" value="2"/>
</dbReference>
<evidence type="ECO:0000256" key="2">
    <source>
        <dbReference type="ARBA" id="ARBA00022450"/>
    </source>
</evidence>
<dbReference type="NCBIfam" id="NF003417">
    <property type="entry name" value="PRK04813.1"/>
    <property type="match status" value="2"/>
</dbReference>
<dbReference type="GO" id="GO:0044550">
    <property type="term" value="P:secondary metabolite biosynthetic process"/>
    <property type="evidence" value="ECO:0007669"/>
    <property type="project" value="UniProtKB-ARBA"/>
</dbReference>
<protein>
    <submittedName>
        <fullName evidence="5">Dimodular nonribosomal peptide synthase</fullName>
    </submittedName>
</protein>
<evidence type="ECO:0000259" key="4">
    <source>
        <dbReference type="PROSITE" id="PS50075"/>
    </source>
</evidence>
<dbReference type="InterPro" id="IPR010071">
    <property type="entry name" value="AA_adenyl_dom"/>
</dbReference>
<dbReference type="GO" id="GO:0043041">
    <property type="term" value="P:amino acid activation for nonribosomal peptide biosynthetic process"/>
    <property type="evidence" value="ECO:0007669"/>
    <property type="project" value="TreeGrafter"/>
</dbReference>
<dbReference type="InterPro" id="IPR006162">
    <property type="entry name" value="Ppantetheine_attach_site"/>
</dbReference>
<dbReference type="Pfam" id="PF13193">
    <property type="entry name" value="AMP-binding_C"/>
    <property type="match status" value="2"/>
</dbReference>
<keyword evidence="2" id="KW-0596">Phosphopantetheine</keyword>
<dbReference type="InterPro" id="IPR000873">
    <property type="entry name" value="AMP-dep_synth/lig_dom"/>
</dbReference>
<dbReference type="InterPro" id="IPR023213">
    <property type="entry name" value="CAT-like_dom_sf"/>
</dbReference>
<dbReference type="Gene3D" id="1.10.1200.10">
    <property type="entry name" value="ACP-like"/>
    <property type="match status" value="1"/>
</dbReference>
<dbReference type="EMBL" id="LR130759">
    <property type="protein sequence ID" value="VDM90325.1"/>
    <property type="molecule type" value="Genomic_DNA"/>
</dbReference>
<dbReference type="FunFam" id="1.10.1200.10:FF:000016">
    <property type="entry name" value="Non-ribosomal peptide synthase"/>
    <property type="match status" value="2"/>
</dbReference>
<evidence type="ECO:0000313" key="5">
    <source>
        <dbReference type="EMBL" id="VDM90325.1"/>
    </source>
</evidence>
<dbReference type="FunFam" id="3.40.50.12780:FF:000012">
    <property type="entry name" value="Non-ribosomal peptide synthetase"/>
    <property type="match status" value="2"/>
</dbReference>
<dbReference type="FunFam" id="3.30.300.30:FF:000010">
    <property type="entry name" value="Enterobactin synthetase component F"/>
    <property type="match status" value="2"/>
</dbReference>
<dbReference type="Gene3D" id="3.30.559.30">
    <property type="entry name" value="Nonribosomal peptide synthetase, condensation domain"/>
    <property type="match status" value="2"/>
</dbReference>
<dbReference type="Gene3D" id="3.40.50.1820">
    <property type="entry name" value="alpha/beta hydrolase"/>
    <property type="match status" value="1"/>
</dbReference>
<dbReference type="Pfam" id="PF00501">
    <property type="entry name" value="AMP-binding"/>
    <property type="match status" value="2"/>
</dbReference>
<dbReference type="PROSITE" id="PS50075">
    <property type="entry name" value="CARRIER"/>
    <property type="match status" value="2"/>
</dbReference>
<dbReference type="UniPathway" id="UPA00011"/>
<dbReference type="PANTHER" id="PTHR45527:SF1">
    <property type="entry name" value="FATTY ACID SYNTHASE"/>
    <property type="match status" value="1"/>
</dbReference>
<dbReference type="NCBIfam" id="TIGR01733">
    <property type="entry name" value="AA-adenyl-dom"/>
    <property type="match status" value="2"/>
</dbReference>
<dbReference type="Gene3D" id="3.30.559.10">
    <property type="entry name" value="Chloramphenicol acetyltransferase-like domain"/>
    <property type="match status" value="2"/>
</dbReference>
<dbReference type="GO" id="GO:0008610">
    <property type="term" value="P:lipid biosynthetic process"/>
    <property type="evidence" value="ECO:0007669"/>
    <property type="project" value="UniProtKB-ARBA"/>
</dbReference>
<dbReference type="InterPro" id="IPR009081">
    <property type="entry name" value="PP-bd_ACP"/>
</dbReference>
<dbReference type="InterPro" id="IPR025110">
    <property type="entry name" value="AMP-bd_C"/>
</dbReference>